<keyword evidence="2" id="KW-1185">Reference proteome</keyword>
<gene>
    <name evidence="1" type="ORF">CHS0354_025622</name>
</gene>
<comment type="caution">
    <text evidence="1">The sequence shown here is derived from an EMBL/GenBank/DDBJ whole genome shotgun (WGS) entry which is preliminary data.</text>
</comment>
<sequence length="104" mass="11397">MIRNNCIYNDFVALLTSLAYPSKVEALVGIVTAGGAALKLAIDAATKRGSGLVKQIYKRNAGKDNLQLFNSVFVPTLNEFLRRLHAQPPKTPTRSQLTYPLPLI</sequence>
<accession>A0AAE0S1Q9</accession>
<protein>
    <submittedName>
        <fullName evidence="1">Uncharacterized protein</fullName>
    </submittedName>
</protein>
<reference evidence="1" key="3">
    <citation type="submission" date="2023-05" db="EMBL/GenBank/DDBJ databases">
        <authorList>
            <person name="Smith C.H."/>
        </authorList>
    </citation>
    <scope>NUCLEOTIDE SEQUENCE</scope>
    <source>
        <strain evidence="1">CHS0354</strain>
        <tissue evidence="1">Mantle</tissue>
    </source>
</reference>
<evidence type="ECO:0000313" key="1">
    <source>
        <dbReference type="EMBL" id="KAK3583489.1"/>
    </source>
</evidence>
<name>A0AAE0S1Q9_9BIVA</name>
<evidence type="ECO:0000313" key="2">
    <source>
        <dbReference type="Proteomes" id="UP001195483"/>
    </source>
</evidence>
<organism evidence="1 2">
    <name type="scientific">Potamilus streckersoni</name>
    <dbReference type="NCBI Taxonomy" id="2493646"/>
    <lineage>
        <taxon>Eukaryota</taxon>
        <taxon>Metazoa</taxon>
        <taxon>Spiralia</taxon>
        <taxon>Lophotrochozoa</taxon>
        <taxon>Mollusca</taxon>
        <taxon>Bivalvia</taxon>
        <taxon>Autobranchia</taxon>
        <taxon>Heteroconchia</taxon>
        <taxon>Palaeoheterodonta</taxon>
        <taxon>Unionida</taxon>
        <taxon>Unionoidea</taxon>
        <taxon>Unionidae</taxon>
        <taxon>Ambleminae</taxon>
        <taxon>Lampsilini</taxon>
        <taxon>Potamilus</taxon>
    </lineage>
</organism>
<dbReference type="AlphaFoldDB" id="A0AAE0S1Q9"/>
<reference evidence="1" key="1">
    <citation type="journal article" date="2021" name="Genome Biol. Evol.">
        <title>A High-Quality Reference Genome for a Parasitic Bivalve with Doubly Uniparental Inheritance (Bivalvia: Unionida).</title>
        <authorList>
            <person name="Smith C.H."/>
        </authorList>
    </citation>
    <scope>NUCLEOTIDE SEQUENCE</scope>
    <source>
        <strain evidence="1">CHS0354</strain>
    </source>
</reference>
<reference evidence="1" key="2">
    <citation type="journal article" date="2021" name="Genome Biol. Evol.">
        <title>Developing a high-quality reference genome for a parasitic bivalve with doubly uniparental inheritance (Bivalvia: Unionida).</title>
        <authorList>
            <person name="Smith C.H."/>
        </authorList>
    </citation>
    <scope>NUCLEOTIDE SEQUENCE</scope>
    <source>
        <strain evidence="1">CHS0354</strain>
        <tissue evidence="1">Mantle</tissue>
    </source>
</reference>
<proteinExistence type="predicted"/>
<dbReference type="Proteomes" id="UP001195483">
    <property type="component" value="Unassembled WGS sequence"/>
</dbReference>
<dbReference type="EMBL" id="JAEAOA010001522">
    <property type="protein sequence ID" value="KAK3583489.1"/>
    <property type="molecule type" value="Genomic_DNA"/>
</dbReference>